<dbReference type="PANTHER" id="PTHR33204:SF29">
    <property type="entry name" value="TRANSCRIPTIONAL REGULATOR"/>
    <property type="match status" value="1"/>
</dbReference>
<keyword evidence="1" id="KW-0805">Transcription regulation</keyword>
<evidence type="ECO:0000313" key="6">
    <source>
        <dbReference type="Proteomes" id="UP000430508"/>
    </source>
</evidence>
<dbReference type="SUPFAM" id="SSF46785">
    <property type="entry name" value="Winged helix' DNA-binding domain"/>
    <property type="match status" value="1"/>
</dbReference>
<dbReference type="InterPro" id="IPR036390">
    <property type="entry name" value="WH_DNA-bd_sf"/>
</dbReference>
<proteinExistence type="predicted"/>
<gene>
    <name evidence="5" type="ORF">GQ588_10295</name>
</gene>
<name>A0A857DLI5_9FIRM</name>
<keyword evidence="3" id="KW-0804">Transcription</keyword>
<evidence type="ECO:0000313" key="5">
    <source>
        <dbReference type="EMBL" id="QHA00996.1"/>
    </source>
</evidence>
<reference evidence="5 6" key="1">
    <citation type="submission" date="2019-12" db="EMBL/GenBank/DDBJ databases">
        <title>Sequence classification of anaerobic respiratory reductive dehalogenases: First we see many, then we see few.</title>
        <authorList>
            <person name="Molenda O."/>
            <person name="Puentes Jacome L.A."/>
            <person name="Cao X."/>
            <person name="Nesbo C.L."/>
            <person name="Tang S."/>
            <person name="Morson N."/>
            <person name="Patron J."/>
            <person name="Lomheim L."/>
            <person name="Wishart D.S."/>
            <person name="Edwards E.A."/>
        </authorList>
    </citation>
    <scope>NUCLEOTIDE SEQUENCE [LARGE SCALE GENOMIC DNA]</scope>
    <source>
        <strain evidence="5 6">12DCA</strain>
    </source>
</reference>
<evidence type="ECO:0000259" key="4">
    <source>
        <dbReference type="PROSITE" id="PS51118"/>
    </source>
</evidence>
<evidence type="ECO:0000256" key="3">
    <source>
        <dbReference type="ARBA" id="ARBA00023163"/>
    </source>
</evidence>
<organism evidence="5 6">
    <name type="scientific">Dehalobacter restrictus</name>
    <dbReference type="NCBI Taxonomy" id="55583"/>
    <lineage>
        <taxon>Bacteria</taxon>
        <taxon>Bacillati</taxon>
        <taxon>Bacillota</taxon>
        <taxon>Clostridia</taxon>
        <taxon>Eubacteriales</taxon>
        <taxon>Desulfitobacteriaceae</taxon>
        <taxon>Dehalobacter</taxon>
    </lineage>
</organism>
<dbReference type="GO" id="GO:0003677">
    <property type="term" value="F:DNA binding"/>
    <property type="evidence" value="ECO:0007669"/>
    <property type="project" value="UniProtKB-KW"/>
</dbReference>
<keyword evidence="2" id="KW-0238">DNA-binding</keyword>
<dbReference type="RefSeq" id="WP_158208362.1">
    <property type="nucleotide sequence ID" value="NZ_CP046996.1"/>
</dbReference>
<dbReference type="Pfam" id="PF01638">
    <property type="entry name" value="HxlR"/>
    <property type="match status" value="1"/>
</dbReference>
<evidence type="ECO:0000256" key="1">
    <source>
        <dbReference type="ARBA" id="ARBA00023015"/>
    </source>
</evidence>
<dbReference type="PROSITE" id="PS51118">
    <property type="entry name" value="HTH_HXLR"/>
    <property type="match status" value="1"/>
</dbReference>
<dbReference type="EMBL" id="CP046996">
    <property type="protein sequence ID" value="QHA00996.1"/>
    <property type="molecule type" value="Genomic_DNA"/>
</dbReference>
<dbReference type="PANTHER" id="PTHR33204">
    <property type="entry name" value="TRANSCRIPTIONAL REGULATOR, MARR FAMILY"/>
    <property type="match status" value="1"/>
</dbReference>
<protein>
    <submittedName>
        <fullName evidence="5">Transcriptional regulator</fullName>
    </submittedName>
</protein>
<dbReference type="AlphaFoldDB" id="A0A857DLI5"/>
<accession>A0A857DLI5</accession>
<dbReference type="Proteomes" id="UP000430508">
    <property type="component" value="Chromosome"/>
</dbReference>
<evidence type="ECO:0000256" key="2">
    <source>
        <dbReference type="ARBA" id="ARBA00023125"/>
    </source>
</evidence>
<dbReference type="Gene3D" id="1.10.10.10">
    <property type="entry name" value="Winged helix-like DNA-binding domain superfamily/Winged helix DNA-binding domain"/>
    <property type="match status" value="1"/>
</dbReference>
<dbReference type="InterPro" id="IPR036388">
    <property type="entry name" value="WH-like_DNA-bd_sf"/>
</dbReference>
<dbReference type="InterPro" id="IPR002577">
    <property type="entry name" value="HTH_HxlR"/>
</dbReference>
<feature type="domain" description="HTH hxlR-type" evidence="4">
    <location>
        <begin position="20"/>
        <end position="118"/>
    </location>
</feature>
<sequence length="118" mass="13452">MESNQNNSACRNNCPCMEDCPLGSALRLIGGKWKVPILCALNQEGTTRYNELKRKIRGITNTMLASSLKELEEDGLIYRKQYMEMPVRVEYALTDLCSDLMPILKQLAHWGIQVQESE</sequence>